<dbReference type="Pfam" id="PF00128">
    <property type="entry name" value="Alpha-amylase"/>
    <property type="match status" value="1"/>
</dbReference>
<dbReference type="Gene3D" id="2.60.40.10">
    <property type="entry name" value="Immunoglobulins"/>
    <property type="match status" value="1"/>
</dbReference>
<feature type="domain" description="Glycosyl hydrolase family 13 catalytic" evidence="4">
    <location>
        <begin position="135"/>
        <end position="493"/>
    </location>
</feature>
<dbReference type="PANTHER" id="PTHR10357:SF210">
    <property type="entry name" value="MALTODEXTRIN GLUCOSIDASE"/>
    <property type="match status" value="1"/>
</dbReference>
<evidence type="ECO:0000313" key="5">
    <source>
        <dbReference type="EMBL" id="OAB45367.1"/>
    </source>
</evidence>
<dbReference type="AlphaFoldDB" id="A0A168N437"/>
<keyword evidence="2" id="KW-0378">Hydrolase</keyword>
<dbReference type="SUPFAM" id="SSF51445">
    <property type="entry name" value="(Trans)glycosidases"/>
    <property type="match status" value="1"/>
</dbReference>
<name>A0A168N437_9BACL</name>
<comment type="caution">
    <text evidence="5">The sequence shown here is derived from an EMBL/GenBank/DDBJ whole genome shotgun (WGS) entry which is preliminary data.</text>
</comment>
<dbReference type="InterPro" id="IPR013780">
    <property type="entry name" value="Glyco_hydro_b"/>
</dbReference>
<dbReference type="CDD" id="cd11338">
    <property type="entry name" value="AmyAc_CMD"/>
    <property type="match status" value="1"/>
</dbReference>
<dbReference type="InterPro" id="IPR013783">
    <property type="entry name" value="Ig-like_fold"/>
</dbReference>
<evidence type="ECO:0000256" key="1">
    <source>
        <dbReference type="ARBA" id="ARBA00008061"/>
    </source>
</evidence>
<dbReference type="InterPro" id="IPR032091">
    <property type="entry name" value="Malt_amylase-like_C"/>
</dbReference>
<dbReference type="InterPro" id="IPR006047">
    <property type="entry name" value="GH13_cat_dom"/>
</dbReference>
<keyword evidence="6" id="KW-1185">Reference proteome</keyword>
<dbReference type="InterPro" id="IPR045857">
    <property type="entry name" value="O16G_dom_2"/>
</dbReference>
<evidence type="ECO:0000259" key="4">
    <source>
        <dbReference type="SMART" id="SM00642"/>
    </source>
</evidence>
<dbReference type="GO" id="GO:0004553">
    <property type="term" value="F:hydrolase activity, hydrolyzing O-glycosyl compounds"/>
    <property type="evidence" value="ECO:0007669"/>
    <property type="project" value="InterPro"/>
</dbReference>
<dbReference type="SMART" id="SM00642">
    <property type="entry name" value="Aamy"/>
    <property type="match status" value="1"/>
</dbReference>
<dbReference type="Gene3D" id="2.60.40.1180">
    <property type="entry name" value="Golgi alpha-mannosidase II"/>
    <property type="match status" value="1"/>
</dbReference>
<dbReference type="RefSeq" id="WP_068528867.1">
    <property type="nucleotide sequence ID" value="NZ_LVJH01000003.1"/>
</dbReference>
<keyword evidence="3 5" id="KW-0326">Glycosidase</keyword>
<evidence type="ECO:0000313" key="6">
    <source>
        <dbReference type="Proteomes" id="UP000076967"/>
    </source>
</evidence>
<reference evidence="5 6" key="1">
    <citation type="submission" date="2016-03" db="EMBL/GenBank/DDBJ databases">
        <title>Draft genome sequence of Paenibacillus glacialis DSM 22343.</title>
        <authorList>
            <person name="Shin S.-K."/>
            <person name="Yi H."/>
        </authorList>
    </citation>
    <scope>NUCLEOTIDE SEQUENCE [LARGE SCALE GENOMIC DNA]</scope>
    <source>
        <strain evidence="5 6">DSM 22343</strain>
    </source>
</reference>
<dbReference type="Pfam" id="PF16657">
    <property type="entry name" value="Malt_amylase_C"/>
    <property type="match status" value="1"/>
</dbReference>
<accession>A0A168N437</accession>
<dbReference type="CDD" id="cd02857">
    <property type="entry name" value="E_set_CDase_PDE_N"/>
    <property type="match status" value="1"/>
</dbReference>
<dbReference type="OrthoDB" id="9805159at2"/>
<dbReference type="STRING" id="494026.PGLA_03705"/>
<dbReference type="EMBL" id="LVJH01000003">
    <property type="protein sequence ID" value="OAB45367.1"/>
    <property type="molecule type" value="Genomic_DNA"/>
</dbReference>
<dbReference type="PANTHER" id="PTHR10357">
    <property type="entry name" value="ALPHA-AMYLASE FAMILY MEMBER"/>
    <property type="match status" value="1"/>
</dbReference>
<dbReference type="Proteomes" id="UP000076967">
    <property type="component" value="Unassembled WGS sequence"/>
</dbReference>
<gene>
    <name evidence="5" type="ORF">PGLA_03705</name>
</gene>
<dbReference type="Gene3D" id="3.90.400.10">
    <property type="entry name" value="Oligo-1,6-glucosidase, Domain 2"/>
    <property type="match status" value="1"/>
</dbReference>
<dbReference type="GO" id="GO:0005975">
    <property type="term" value="P:carbohydrate metabolic process"/>
    <property type="evidence" value="ECO:0007669"/>
    <property type="project" value="InterPro"/>
</dbReference>
<proteinExistence type="inferred from homology"/>
<organism evidence="5 6">
    <name type="scientific">Paenibacillus glacialis</name>
    <dbReference type="NCBI Taxonomy" id="494026"/>
    <lineage>
        <taxon>Bacteria</taxon>
        <taxon>Bacillati</taxon>
        <taxon>Bacillota</taxon>
        <taxon>Bacilli</taxon>
        <taxon>Bacillales</taxon>
        <taxon>Paenibacillaceae</taxon>
        <taxon>Paenibacillus</taxon>
    </lineage>
</organism>
<evidence type="ECO:0000256" key="2">
    <source>
        <dbReference type="ARBA" id="ARBA00022801"/>
    </source>
</evidence>
<evidence type="ECO:0000256" key="3">
    <source>
        <dbReference type="ARBA" id="ARBA00023295"/>
    </source>
</evidence>
<sequence length="582" mass="67532">MLLEAIYHRPKQNWCYAYDGKTIHIRIRTKRGDITSIDAMTGDKYAWDQTITYIPMSILSSDELFDYWECEVIPPYRRLRYGFLLHKDDQKVWMTEYNFLNEQPSDPNRLFDFPYINMIDVFKTPDWVKDAVFYQIFPERFANGDPSINPPGTLPWGGTPQRDNFFGGDLQGVIDHIDHLSNLGINALYFTPLFTATTNHKYDTEDYLQIDSQFGDVDLLKKLVALCHERGIRVIMDAVFNHSGRTFAPFVDVQKNGESSRYKDWFHISKFPIRVENGIPTYETFAFEPLMPKLNTENPEVKAYLLHVAEYWIKEVDIDGWRLDVANEVDHQFWREFREVIKKTKPDAYILGEIWHDSSNWLQGDQFDAVMNYPFTNATLDFFVEGSTDAEQFSHAIGKQVALYPRQANEVAFNLLDSHDTARLITLCKDDKRKMKLAVTFLLTFTGTPCIYYGDEIGITGDFDPGCRKCMEWDPSKQDHDLFTFYQELIKLRLDHSALRTGTFTFLSSQSGSTTLAYSREDEKDKFIILMNNDSKKHSIELSLAETQLEDTHSGKTYTITNGSLAVALPPYSYMMLKVIKH</sequence>
<dbReference type="InterPro" id="IPR004185">
    <property type="entry name" value="Glyco_hydro_13_lg-like_dom"/>
</dbReference>
<dbReference type="SUPFAM" id="SSF51011">
    <property type="entry name" value="Glycosyl hydrolase domain"/>
    <property type="match status" value="1"/>
</dbReference>
<protein>
    <submittedName>
        <fullName evidence="5">Alpha-glycosidase</fullName>
    </submittedName>
</protein>
<dbReference type="InterPro" id="IPR017853">
    <property type="entry name" value="GH"/>
</dbReference>
<comment type="similarity">
    <text evidence="1">Belongs to the glycosyl hydrolase 13 family.</text>
</comment>
<dbReference type="Gene3D" id="3.20.20.80">
    <property type="entry name" value="Glycosidases"/>
    <property type="match status" value="1"/>
</dbReference>
<dbReference type="Pfam" id="PF02903">
    <property type="entry name" value="Alpha-amylase_N"/>
    <property type="match status" value="1"/>
</dbReference>